<proteinExistence type="predicted"/>
<dbReference type="EMBL" id="BJYT01000013">
    <property type="protein sequence ID" value="GEO10842.1"/>
    <property type="molecule type" value="Genomic_DNA"/>
</dbReference>
<evidence type="ECO:0000256" key="1">
    <source>
        <dbReference type="SAM" id="MobiDB-lite"/>
    </source>
</evidence>
<evidence type="ECO:0000313" key="2">
    <source>
        <dbReference type="EMBL" id="GEO10842.1"/>
    </source>
</evidence>
<feature type="region of interest" description="Disordered" evidence="1">
    <location>
        <begin position="1"/>
        <end position="103"/>
    </location>
</feature>
<gene>
    <name evidence="2" type="ORF">SAE01_33380</name>
</gene>
<dbReference type="Proteomes" id="UP000321513">
    <property type="component" value="Unassembled WGS sequence"/>
</dbReference>
<reference evidence="2 3" key="1">
    <citation type="submission" date="2019-07" db="EMBL/GenBank/DDBJ databases">
        <title>Whole genome shotgun sequence of Segetibacter aerophilus NBRC 106135.</title>
        <authorList>
            <person name="Hosoyama A."/>
            <person name="Uohara A."/>
            <person name="Ohji S."/>
            <person name="Ichikawa N."/>
        </authorList>
    </citation>
    <scope>NUCLEOTIDE SEQUENCE [LARGE SCALE GENOMIC DNA]</scope>
    <source>
        <strain evidence="2 3">NBRC 106135</strain>
    </source>
</reference>
<dbReference type="AlphaFoldDB" id="A0A512BFV4"/>
<feature type="compositionally biased region" description="Polar residues" evidence="1">
    <location>
        <begin position="9"/>
        <end position="19"/>
    </location>
</feature>
<organism evidence="2 3">
    <name type="scientific">Segetibacter aerophilus</name>
    <dbReference type="NCBI Taxonomy" id="670293"/>
    <lineage>
        <taxon>Bacteria</taxon>
        <taxon>Pseudomonadati</taxon>
        <taxon>Bacteroidota</taxon>
        <taxon>Chitinophagia</taxon>
        <taxon>Chitinophagales</taxon>
        <taxon>Chitinophagaceae</taxon>
        <taxon>Segetibacter</taxon>
    </lineage>
</organism>
<protein>
    <submittedName>
        <fullName evidence="2">Uncharacterized protein</fullName>
    </submittedName>
</protein>
<comment type="caution">
    <text evidence="2">The sequence shown here is derived from an EMBL/GenBank/DDBJ whole genome shotgun (WGS) entry which is preliminary data.</text>
</comment>
<evidence type="ECO:0000313" key="3">
    <source>
        <dbReference type="Proteomes" id="UP000321513"/>
    </source>
</evidence>
<dbReference type="RefSeq" id="WP_147204955.1">
    <property type="nucleotide sequence ID" value="NZ_BJYT01000013.1"/>
</dbReference>
<feature type="compositionally biased region" description="Gly residues" evidence="1">
    <location>
        <begin position="68"/>
        <end position="85"/>
    </location>
</feature>
<name>A0A512BFV4_9BACT</name>
<feature type="compositionally biased region" description="Basic and acidic residues" evidence="1">
    <location>
        <begin position="93"/>
        <end position="103"/>
    </location>
</feature>
<feature type="compositionally biased region" description="Basic and acidic residues" evidence="1">
    <location>
        <begin position="49"/>
        <end position="59"/>
    </location>
</feature>
<keyword evidence="3" id="KW-1185">Reference proteome</keyword>
<sequence length="103" mass="10245">MANEDKFQEQQNNAGNAESNAERDQDHGNMNNGTIGGNMGIIGSSNDADSEKYSKHGHDGGPATVPGDTGGGASDGSKAGSGLGPDGSVDNAASKHEGSATQQ</sequence>
<accession>A0A512BFV4</accession>